<proteinExistence type="predicted"/>
<accession>A0ABY4EQ54</accession>
<evidence type="ECO:0000313" key="1">
    <source>
        <dbReference type="EMBL" id="UOQ46567.1"/>
    </source>
</evidence>
<evidence type="ECO:0000313" key="2">
    <source>
        <dbReference type="Proteomes" id="UP000831787"/>
    </source>
</evidence>
<gene>
    <name evidence="1" type="ORF">MUN89_10670</name>
</gene>
<reference evidence="1 2" key="1">
    <citation type="submission" date="2022-04" db="EMBL/GenBank/DDBJ databases">
        <title>Halobacillus sp. isolated from saltern.</title>
        <authorList>
            <person name="Won M."/>
            <person name="Lee C.-M."/>
            <person name="Woen H.-Y."/>
            <person name="Kwon S.-W."/>
        </authorList>
    </citation>
    <scope>NUCLEOTIDE SEQUENCE [LARGE SCALE GENOMIC DNA]</scope>
    <source>
        <strain evidence="1 2">SSBR10-3</strain>
    </source>
</reference>
<name>A0ABY4EQ54_9BACI</name>
<keyword evidence="2" id="KW-1185">Reference proteome</keyword>
<dbReference type="EMBL" id="CP095073">
    <property type="protein sequence ID" value="UOQ46567.1"/>
    <property type="molecule type" value="Genomic_DNA"/>
</dbReference>
<organism evidence="1 2">
    <name type="scientific">Halobacillus salinarum</name>
    <dbReference type="NCBI Taxonomy" id="2932257"/>
    <lineage>
        <taxon>Bacteria</taxon>
        <taxon>Bacillati</taxon>
        <taxon>Bacillota</taxon>
        <taxon>Bacilli</taxon>
        <taxon>Bacillales</taxon>
        <taxon>Bacillaceae</taxon>
        <taxon>Halobacillus</taxon>
    </lineage>
</organism>
<dbReference type="Proteomes" id="UP000831787">
    <property type="component" value="Chromosome"/>
</dbReference>
<sequence>MIPFMTNMRSCYLEDRFSFKNLQLIIAEASGCRESRQPDFLFQSRKVRQNEMKIVTMEEFVPENHLSPYVGGCQRAGSLELGLMREKDL</sequence>
<protein>
    <submittedName>
        <fullName evidence="1">Uncharacterized protein</fullName>
    </submittedName>
</protein>